<dbReference type="VEuPathDB" id="AmoebaDB:NfTy_019260"/>
<name>A0A6A5C9W9_NAEFO</name>
<protein>
    <submittedName>
        <fullName evidence="2">Uncharacterized protein</fullName>
    </submittedName>
</protein>
<feature type="region of interest" description="Disordered" evidence="1">
    <location>
        <begin position="108"/>
        <end position="132"/>
    </location>
</feature>
<keyword evidence="3" id="KW-1185">Reference proteome</keyword>
<evidence type="ECO:0000256" key="1">
    <source>
        <dbReference type="SAM" id="MobiDB-lite"/>
    </source>
</evidence>
<sequence length="132" mass="15133">MSRFAVEEVLKSEEAIQEATKHLLKPKPTRDKTTPEPEAKHHKSSSEHPSSKSSKIVCTPKKQSFVLYPHHHSSNGEPHQNYSSKRDLFPKLTSFNLFLKKMNEISLSEERHNRSPTSMSHISNDSSRVENQ</sequence>
<dbReference type="GeneID" id="68118623"/>
<dbReference type="RefSeq" id="XP_044567191.1">
    <property type="nucleotide sequence ID" value="XM_044701813.1"/>
</dbReference>
<dbReference type="VEuPathDB" id="AmoebaDB:FDP41_011408"/>
<comment type="caution">
    <text evidence="2">The sequence shown here is derived from an EMBL/GenBank/DDBJ whole genome shotgun (WGS) entry which is preliminary data.</text>
</comment>
<feature type="compositionally biased region" description="Polar residues" evidence="1">
    <location>
        <begin position="115"/>
        <end position="126"/>
    </location>
</feature>
<dbReference type="VEuPathDB" id="AmoebaDB:NF0034360"/>
<evidence type="ECO:0000313" key="2">
    <source>
        <dbReference type="EMBL" id="KAF0982478.1"/>
    </source>
</evidence>
<reference evidence="2 3" key="1">
    <citation type="journal article" date="2019" name="Sci. Rep.">
        <title>Nanopore sequencing improves the draft genome of the human pathogenic amoeba Naegleria fowleri.</title>
        <authorList>
            <person name="Liechti N."/>
            <person name="Schurch N."/>
            <person name="Bruggmann R."/>
            <person name="Wittwer M."/>
        </authorList>
    </citation>
    <scope>NUCLEOTIDE SEQUENCE [LARGE SCALE GENOMIC DNA]</scope>
    <source>
        <strain evidence="2 3">ATCC 30894</strain>
    </source>
</reference>
<dbReference type="Proteomes" id="UP000444721">
    <property type="component" value="Unassembled WGS sequence"/>
</dbReference>
<feature type="region of interest" description="Disordered" evidence="1">
    <location>
        <begin position="17"/>
        <end position="85"/>
    </location>
</feature>
<feature type="compositionally biased region" description="Basic and acidic residues" evidence="1">
    <location>
        <begin position="28"/>
        <end position="50"/>
    </location>
</feature>
<dbReference type="EMBL" id="VFQX01000009">
    <property type="protein sequence ID" value="KAF0982478.1"/>
    <property type="molecule type" value="Genomic_DNA"/>
</dbReference>
<proteinExistence type="predicted"/>
<dbReference type="OrthoDB" id="10517776at2759"/>
<dbReference type="AlphaFoldDB" id="A0A6A5C9W9"/>
<gene>
    <name evidence="2" type="ORF">FDP41_011408</name>
</gene>
<organism evidence="2 3">
    <name type="scientific">Naegleria fowleri</name>
    <name type="common">Brain eating amoeba</name>
    <dbReference type="NCBI Taxonomy" id="5763"/>
    <lineage>
        <taxon>Eukaryota</taxon>
        <taxon>Discoba</taxon>
        <taxon>Heterolobosea</taxon>
        <taxon>Tetramitia</taxon>
        <taxon>Eutetramitia</taxon>
        <taxon>Vahlkampfiidae</taxon>
        <taxon>Naegleria</taxon>
    </lineage>
</organism>
<accession>A0A6A5C9W9</accession>
<evidence type="ECO:0000313" key="3">
    <source>
        <dbReference type="Proteomes" id="UP000444721"/>
    </source>
</evidence>